<proteinExistence type="inferred from homology"/>
<evidence type="ECO:0000313" key="13">
    <source>
        <dbReference type="EMBL" id="KAJ3600950.1"/>
    </source>
</evidence>
<dbReference type="Gene3D" id="4.10.95.10">
    <property type="entry name" value="Cytochrome c oxidase, subunit VIa"/>
    <property type="match status" value="1"/>
</dbReference>
<comment type="similarity">
    <text evidence="3 11">Belongs to the cytochrome c oxidase subunit 6A family.</text>
</comment>
<dbReference type="FunFam" id="4.10.95.10:FF:000001">
    <property type="entry name" value="Cytochrome c oxidase subunit 6A, mitochondrial"/>
    <property type="match status" value="1"/>
</dbReference>
<keyword evidence="9 12" id="KW-0496">Mitochondrion</keyword>
<keyword evidence="14" id="KW-1185">Reference proteome</keyword>
<comment type="pathway">
    <text evidence="2">Energy metabolism; oxidative phosphorylation.</text>
</comment>
<dbReference type="InterPro" id="IPR001349">
    <property type="entry name" value="Cyt_c_oxidase_su6a"/>
</dbReference>
<comment type="subcellular location">
    <subcellularLocation>
        <location evidence="1">Mitochondrion inner membrane</location>
        <topology evidence="1">Single-pass membrane protein</topology>
    </subcellularLocation>
</comment>
<evidence type="ECO:0000256" key="4">
    <source>
        <dbReference type="ARBA" id="ARBA00022692"/>
    </source>
</evidence>
<keyword evidence="10 12" id="KW-0472">Membrane</keyword>
<dbReference type="GO" id="GO:0005743">
    <property type="term" value="C:mitochondrial inner membrane"/>
    <property type="evidence" value="ECO:0007669"/>
    <property type="project" value="UniProtKB-SubCell"/>
</dbReference>
<dbReference type="EMBL" id="JANIIK010000047">
    <property type="protein sequence ID" value="KAJ3600950.1"/>
    <property type="molecule type" value="Genomic_DNA"/>
</dbReference>
<sequence length="102" mass="11226">MALSPTATAARRVFAAASQSSHQGGAKTWKWVSILLGFPSVAICMANAYVKGNAHSHDQPPFVPYTHLRLRSKKFPWGDGNHSLFHNSHANALPDGYHHTRH</sequence>
<evidence type="ECO:0000256" key="6">
    <source>
        <dbReference type="ARBA" id="ARBA00022946"/>
    </source>
</evidence>
<dbReference type="SUPFAM" id="SSF81411">
    <property type="entry name" value="Mitochondrial cytochrome c oxidase subunit VIa"/>
    <property type="match status" value="1"/>
</dbReference>
<name>A0A9Q0E8R9_9TELE</name>
<evidence type="ECO:0000256" key="1">
    <source>
        <dbReference type="ARBA" id="ARBA00004434"/>
    </source>
</evidence>
<evidence type="ECO:0000256" key="12">
    <source>
        <dbReference type="RuleBase" id="RU004397"/>
    </source>
</evidence>
<keyword evidence="4" id="KW-0812">Transmembrane</keyword>
<dbReference type="PANTHER" id="PTHR11504">
    <property type="entry name" value="CYTOCHROME C OXIDASE POLYPEPTIDE VIA"/>
    <property type="match status" value="1"/>
</dbReference>
<gene>
    <name evidence="13" type="ORF">NHX12_031923</name>
</gene>
<comment type="caution">
    <text evidence="13">The sequence shown here is derived from an EMBL/GenBank/DDBJ whole genome shotgun (WGS) entry which is preliminary data.</text>
</comment>
<keyword evidence="6" id="KW-0809">Transit peptide</keyword>
<dbReference type="Pfam" id="PF02046">
    <property type="entry name" value="COX6A"/>
    <property type="match status" value="1"/>
</dbReference>
<keyword evidence="8" id="KW-0560">Oxidoreductase</keyword>
<evidence type="ECO:0000256" key="8">
    <source>
        <dbReference type="ARBA" id="ARBA00023002"/>
    </source>
</evidence>
<evidence type="ECO:0000256" key="7">
    <source>
        <dbReference type="ARBA" id="ARBA00022989"/>
    </source>
</evidence>
<dbReference type="OrthoDB" id="5947505at2759"/>
<evidence type="ECO:0000256" key="11">
    <source>
        <dbReference type="RuleBase" id="RU004396"/>
    </source>
</evidence>
<reference evidence="13" key="1">
    <citation type="submission" date="2022-07" db="EMBL/GenBank/DDBJ databases">
        <title>Chromosome-level genome of Muraenolepis orangiensis.</title>
        <authorList>
            <person name="Kim J."/>
        </authorList>
    </citation>
    <scope>NUCLEOTIDE SEQUENCE</scope>
    <source>
        <strain evidence="13">KU_S4_2022</strain>
        <tissue evidence="13">Muscle</tissue>
    </source>
</reference>
<dbReference type="AlphaFoldDB" id="A0A9Q0E8R9"/>
<dbReference type="InterPro" id="IPR018507">
    <property type="entry name" value="Cyt_c_oxidase_su6a_CS"/>
</dbReference>
<organism evidence="13 14">
    <name type="scientific">Muraenolepis orangiensis</name>
    <name type="common">Patagonian moray cod</name>
    <dbReference type="NCBI Taxonomy" id="630683"/>
    <lineage>
        <taxon>Eukaryota</taxon>
        <taxon>Metazoa</taxon>
        <taxon>Chordata</taxon>
        <taxon>Craniata</taxon>
        <taxon>Vertebrata</taxon>
        <taxon>Euteleostomi</taxon>
        <taxon>Actinopterygii</taxon>
        <taxon>Neopterygii</taxon>
        <taxon>Teleostei</taxon>
        <taxon>Neoteleostei</taxon>
        <taxon>Acanthomorphata</taxon>
        <taxon>Zeiogadaria</taxon>
        <taxon>Gadariae</taxon>
        <taxon>Gadiformes</taxon>
        <taxon>Muraenolepidoidei</taxon>
        <taxon>Muraenolepididae</taxon>
        <taxon>Muraenolepis</taxon>
    </lineage>
</organism>
<evidence type="ECO:0000256" key="9">
    <source>
        <dbReference type="ARBA" id="ARBA00023128"/>
    </source>
</evidence>
<evidence type="ECO:0000256" key="2">
    <source>
        <dbReference type="ARBA" id="ARBA00004673"/>
    </source>
</evidence>
<evidence type="ECO:0000256" key="5">
    <source>
        <dbReference type="ARBA" id="ARBA00022792"/>
    </source>
</evidence>
<dbReference type="Proteomes" id="UP001148018">
    <property type="component" value="Unassembled WGS sequence"/>
</dbReference>
<dbReference type="GO" id="GO:0006123">
    <property type="term" value="P:mitochondrial electron transport, cytochrome c to oxygen"/>
    <property type="evidence" value="ECO:0007669"/>
    <property type="project" value="TreeGrafter"/>
</dbReference>
<dbReference type="PIRSF" id="PIRSF000277">
    <property type="entry name" value="COX6A1"/>
    <property type="match status" value="1"/>
</dbReference>
<protein>
    <recommendedName>
        <fullName evidence="12">Cytochrome c oxidase subunit</fullName>
    </recommendedName>
    <alternativeName>
        <fullName evidence="12">Cytochrome c oxidase polypeptide VIa</fullName>
    </alternativeName>
</protein>
<dbReference type="PANTHER" id="PTHR11504:SF8">
    <property type="entry name" value="CYTOCHROME C OXIDASE SUBUNIT"/>
    <property type="match status" value="1"/>
</dbReference>
<dbReference type="GO" id="GO:0030234">
    <property type="term" value="F:enzyme regulator activity"/>
    <property type="evidence" value="ECO:0007669"/>
    <property type="project" value="TreeGrafter"/>
</dbReference>
<evidence type="ECO:0000313" key="14">
    <source>
        <dbReference type="Proteomes" id="UP001148018"/>
    </source>
</evidence>
<evidence type="ECO:0000256" key="10">
    <source>
        <dbReference type="ARBA" id="ARBA00023136"/>
    </source>
</evidence>
<accession>A0A9Q0E8R9</accession>
<dbReference type="PROSITE" id="PS01329">
    <property type="entry name" value="COX6A"/>
    <property type="match status" value="1"/>
</dbReference>
<evidence type="ECO:0000256" key="3">
    <source>
        <dbReference type="ARBA" id="ARBA00005553"/>
    </source>
</evidence>
<keyword evidence="5 12" id="KW-0999">Mitochondrion inner membrane</keyword>
<keyword evidence="7" id="KW-1133">Transmembrane helix</keyword>
<dbReference type="GO" id="GO:0016491">
    <property type="term" value="F:oxidoreductase activity"/>
    <property type="evidence" value="ECO:0007669"/>
    <property type="project" value="UniProtKB-KW"/>
</dbReference>
<dbReference type="InterPro" id="IPR036418">
    <property type="entry name" value="Cyt_c_oxidase_su6a_sf"/>
</dbReference>